<keyword evidence="5" id="KW-0938">Abscisic acid signaling pathway</keyword>
<dbReference type="CDD" id="cd04038">
    <property type="entry name" value="C2_ArfGAP"/>
    <property type="match status" value="1"/>
</dbReference>
<feature type="compositionally biased region" description="Basic and acidic residues" evidence="12">
    <location>
        <begin position="26"/>
        <end position="43"/>
    </location>
</feature>
<dbReference type="InterPro" id="IPR044562">
    <property type="entry name" value="CAR1-11"/>
</dbReference>
<dbReference type="GO" id="GO:0005634">
    <property type="term" value="C:nucleus"/>
    <property type="evidence" value="ECO:0007669"/>
    <property type="project" value="UniProtKB-SubCell"/>
</dbReference>
<dbReference type="Pfam" id="PF00168">
    <property type="entry name" value="C2"/>
    <property type="match status" value="1"/>
</dbReference>
<keyword evidence="15" id="KW-1185">Reference proteome</keyword>
<comment type="similarity">
    <text evidence="11">Belongs to the plant CAR protein family.</text>
</comment>
<evidence type="ECO:0000256" key="4">
    <source>
        <dbReference type="ARBA" id="ARBA00022475"/>
    </source>
</evidence>
<evidence type="ECO:0000256" key="7">
    <source>
        <dbReference type="ARBA" id="ARBA00022837"/>
    </source>
</evidence>
<evidence type="ECO:0000256" key="6">
    <source>
        <dbReference type="ARBA" id="ARBA00022723"/>
    </source>
</evidence>
<dbReference type="PANTHER" id="PTHR45933:SF44">
    <property type="entry name" value="C2 DOMAIN-CONTAINING PROTEIN"/>
    <property type="match status" value="1"/>
</dbReference>
<evidence type="ECO:0000256" key="11">
    <source>
        <dbReference type="ARBA" id="ARBA00024037"/>
    </source>
</evidence>
<evidence type="ECO:0000256" key="12">
    <source>
        <dbReference type="SAM" id="MobiDB-lite"/>
    </source>
</evidence>
<keyword evidence="3" id="KW-0343">GTPase activation</keyword>
<dbReference type="GO" id="GO:0005886">
    <property type="term" value="C:plasma membrane"/>
    <property type="evidence" value="ECO:0007669"/>
    <property type="project" value="UniProtKB-SubCell"/>
</dbReference>
<evidence type="ECO:0000256" key="1">
    <source>
        <dbReference type="ARBA" id="ARBA00004123"/>
    </source>
</evidence>
<proteinExistence type="inferred from homology"/>
<evidence type="ECO:0000256" key="5">
    <source>
        <dbReference type="ARBA" id="ARBA00022682"/>
    </source>
</evidence>
<dbReference type="EMBL" id="PKPP01000009">
    <property type="protein sequence ID" value="PWA99679.1"/>
    <property type="molecule type" value="Genomic_DNA"/>
</dbReference>
<keyword evidence="9" id="KW-0472">Membrane</keyword>
<feature type="compositionally biased region" description="Polar residues" evidence="12">
    <location>
        <begin position="115"/>
        <end position="127"/>
    </location>
</feature>
<dbReference type="STRING" id="35608.A0A2U1QNV4"/>
<sequence>MSNQASDSSPTRERSTVRNTLGKGKSQGEEEPRADPLPHEAIRELCDKHYDQLLPLMAEKVHKEKMEQVKTRLNFDDEEQRDQRSREEPRNSGSKSSGSKRAKKRRRTSPSARSNPSEYSCSQSVFSRLSGKDTRNEGERTERPHPKSDVFTRLGKQREDVAQILLLFLMEHLLGLLRVHIHKGVNLTVRDVTNSDPYVIIRMGKQELKTRVVKNNINPEWNEDLTLSVAEPLPVKLEVYDKDRFSRDDKMGDAVFDIQPLMEAVRKRLGNQPNDTIITSVKPTTTNCLAEESHITWTNGKVVQNMVLRLQNVERGEIEIQLSWIDVSGSRGL</sequence>
<evidence type="ECO:0000256" key="2">
    <source>
        <dbReference type="ARBA" id="ARBA00004236"/>
    </source>
</evidence>
<dbReference type="PANTHER" id="PTHR45933">
    <property type="entry name" value="PROTEIN C2-DOMAIN ABA-RELATED 4"/>
    <property type="match status" value="1"/>
</dbReference>
<feature type="domain" description="C2" evidence="13">
    <location>
        <begin position="158"/>
        <end position="274"/>
    </location>
</feature>
<gene>
    <name evidence="14" type="ORF">CTI12_AA002100</name>
</gene>
<accession>A0A2U1QNV4</accession>
<protein>
    <submittedName>
        <fullName evidence="14">Calcium-dependent lipid-binding (CaLB domain) family protein</fullName>
    </submittedName>
</protein>
<comment type="subcellular location">
    <subcellularLocation>
        <location evidence="2">Cell membrane</location>
    </subcellularLocation>
    <subcellularLocation>
        <location evidence="1">Nucleus</location>
    </subcellularLocation>
</comment>
<feature type="compositionally biased region" description="Basic and acidic residues" evidence="12">
    <location>
        <begin position="69"/>
        <end position="90"/>
    </location>
</feature>
<evidence type="ECO:0000313" key="15">
    <source>
        <dbReference type="Proteomes" id="UP000245207"/>
    </source>
</evidence>
<dbReference type="SUPFAM" id="SSF49562">
    <property type="entry name" value="C2 domain (Calcium/lipid-binding domain, CaLB)"/>
    <property type="match status" value="1"/>
</dbReference>
<dbReference type="AlphaFoldDB" id="A0A2U1QNV4"/>
<keyword evidence="4" id="KW-1003">Cell membrane</keyword>
<evidence type="ECO:0000313" key="14">
    <source>
        <dbReference type="EMBL" id="PWA99679.1"/>
    </source>
</evidence>
<feature type="region of interest" description="Disordered" evidence="12">
    <location>
        <begin position="69"/>
        <end position="154"/>
    </location>
</feature>
<comment type="caution">
    <text evidence="14">The sequence shown here is derived from an EMBL/GenBank/DDBJ whole genome shotgun (WGS) entry which is preliminary data.</text>
</comment>
<dbReference type="GO" id="GO:0009738">
    <property type="term" value="P:abscisic acid-activated signaling pathway"/>
    <property type="evidence" value="ECO:0007669"/>
    <property type="project" value="UniProtKB-KW"/>
</dbReference>
<dbReference type="InterPro" id="IPR035892">
    <property type="entry name" value="C2_domain_sf"/>
</dbReference>
<name>A0A2U1QNV4_ARTAN</name>
<evidence type="ECO:0000259" key="13">
    <source>
        <dbReference type="PROSITE" id="PS50004"/>
    </source>
</evidence>
<dbReference type="InterPro" id="IPR000008">
    <property type="entry name" value="C2_dom"/>
</dbReference>
<dbReference type="SMART" id="SM00239">
    <property type="entry name" value="C2"/>
    <property type="match status" value="1"/>
</dbReference>
<keyword evidence="8" id="KW-0446">Lipid-binding</keyword>
<evidence type="ECO:0000256" key="9">
    <source>
        <dbReference type="ARBA" id="ARBA00023136"/>
    </source>
</evidence>
<keyword evidence="7" id="KW-0106">Calcium</keyword>
<keyword evidence="10" id="KW-0539">Nucleus</keyword>
<keyword evidence="6" id="KW-0479">Metal-binding</keyword>
<evidence type="ECO:0000256" key="3">
    <source>
        <dbReference type="ARBA" id="ARBA00022468"/>
    </source>
</evidence>
<evidence type="ECO:0000256" key="8">
    <source>
        <dbReference type="ARBA" id="ARBA00023121"/>
    </source>
</evidence>
<dbReference type="PROSITE" id="PS50004">
    <property type="entry name" value="C2"/>
    <property type="match status" value="1"/>
</dbReference>
<dbReference type="Gene3D" id="2.60.40.150">
    <property type="entry name" value="C2 domain"/>
    <property type="match status" value="1"/>
</dbReference>
<feature type="compositionally biased region" description="Basic and acidic residues" evidence="12">
    <location>
        <begin position="130"/>
        <end position="154"/>
    </location>
</feature>
<evidence type="ECO:0000256" key="10">
    <source>
        <dbReference type="ARBA" id="ARBA00023242"/>
    </source>
</evidence>
<dbReference type="Proteomes" id="UP000245207">
    <property type="component" value="Unassembled WGS sequence"/>
</dbReference>
<feature type="compositionally biased region" description="Basic residues" evidence="12">
    <location>
        <begin position="98"/>
        <end position="108"/>
    </location>
</feature>
<feature type="region of interest" description="Disordered" evidence="12">
    <location>
        <begin position="1"/>
        <end position="43"/>
    </location>
</feature>
<dbReference type="GO" id="GO:0008289">
    <property type="term" value="F:lipid binding"/>
    <property type="evidence" value="ECO:0007669"/>
    <property type="project" value="UniProtKB-KW"/>
</dbReference>
<dbReference type="GO" id="GO:0046872">
    <property type="term" value="F:metal ion binding"/>
    <property type="evidence" value="ECO:0007669"/>
    <property type="project" value="UniProtKB-KW"/>
</dbReference>
<organism evidence="14 15">
    <name type="scientific">Artemisia annua</name>
    <name type="common">Sweet wormwood</name>
    <dbReference type="NCBI Taxonomy" id="35608"/>
    <lineage>
        <taxon>Eukaryota</taxon>
        <taxon>Viridiplantae</taxon>
        <taxon>Streptophyta</taxon>
        <taxon>Embryophyta</taxon>
        <taxon>Tracheophyta</taxon>
        <taxon>Spermatophyta</taxon>
        <taxon>Magnoliopsida</taxon>
        <taxon>eudicotyledons</taxon>
        <taxon>Gunneridae</taxon>
        <taxon>Pentapetalae</taxon>
        <taxon>asterids</taxon>
        <taxon>campanulids</taxon>
        <taxon>Asterales</taxon>
        <taxon>Asteraceae</taxon>
        <taxon>Asteroideae</taxon>
        <taxon>Anthemideae</taxon>
        <taxon>Artemisiinae</taxon>
        <taxon>Artemisia</taxon>
    </lineage>
</organism>
<dbReference type="OrthoDB" id="73919at2759"/>
<reference evidence="14 15" key="1">
    <citation type="journal article" date="2018" name="Mol. Plant">
        <title>The genome of Artemisia annua provides insight into the evolution of Asteraceae family and artemisinin biosynthesis.</title>
        <authorList>
            <person name="Shen Q."/>
            <person name="Zhang L."/>
            <person name="Liao Z."/>
            <person name="Wang S."/>
            <person name="Yan T."/>
            <person name="Shi P."/>
            <person name="Liu M."/>
            <person name="Fu X."/>
            <person name="Pan Q."/>
            <person name="Wang Y."/>
            <person name="Lv Z."/>
            <person name="Lu X."/>
            <person name="Zhang F."/>
            <person name="Jiang W."/>
            <person name="Ma Y."/>
            <person name="Chen M."/>
            <person name="Hao X."/>
            <person name="Li L."/>
            <person name="Tang Y."/>
            <person name="Lv G."/>
            <person name="Zhou Y."/>
            <person name="Sun X."/>
            <person name="Brodelius P.E."/>
            <person name="Rose J.K.C."/>
            <person name="Tang K."/>
        </authorList>
    </citation>
    <scope>NUCLEOTIDE SEQUENCE [LARGE SCALE GENOMIC DNA]</scope>
    <source>
        <strain evidence="15">cv. Huhao1</strain>
        <tissue evidence="14">Leaf</tissue>
    </source>
</reference>
<dbReference type="GO" id="GO:0005096">
    <property type="term" value="F:GTPase activator activity"/>
    <property type="evidence" value="ECO:0007669"/>
    <property type="project" value="UniProtKB-KW"/>
</dbReference>